<name>A0ABS2F0D9_9ACTN</name>
<dbReference type="PROSITE" id="PS52050">
    <property type="entry name" value="WYL"/>
    <property type="match status" value="1"/>
</dbReference>
<comment type="caution">
    <text evidence="2">The sequence shown here is derived from an EMBL/GenBank/DDBJ whole genome shotgun (WGS) entry which is preliminary data.</text>
</comment>
<dbReference type="Pfam" id="PF13280">
    <property type="entry name" value="WYL"/>
    <property type="match status" value="1"/>
</dbReference>
<organism evidence="2 3">
    <name type="scientific">Olsenella profusa</name>
    <dbReference type="NCBI Taxonomy" id="138595"/>
    <lineage>
        <taxon>Bacteria</taxon>
        <taxon>Bacillati</taxon>
        <taxon>Actinomycetota</taxon>
        <taxon>Coriobacteriia</taxon>
        <taxon>Coriobacteriales</taxon>
        <taxon>Atopobiaceae</taxon>
        <taxon>Olsenella</taxon>
    </lineage>
</organism>
<feature type="domain" description="WYL" evidence="1">
    <location>
        <begin position="149"/>
        <end position="215"/>
    </location>
</feature>
<protein>
    <submittedName>
        <fullName evidence="2">WYL domain-containing protein</fullName>
    </submittedName>
</protein>
<keyword evidence="3" id="KW-1185">Reference proteome</keyword>
<evidence type="ECO:0000259" key="1">
    <source>
        <dbReference type="Pfam" id="PF13280"/>
    </source>
</evidence>
<reference evidence="2 3" key="1">
    <citation type="journal article" date="2021" name="Sci. Rep.">
        <title>The distribution of antibiotic resistance genes in chicken gut microbiota commensals.</title>
        <authorList>
            <person name="Juricova H."/>
            <person name="Matiasovicova J."/>
            <person name="Kubasova T."/>
            <person name="Cejkova D."/>
            <person name="Rychlik I."/>
        </authorList>
    </citation>
    <scope>NUCLEOTIDE SEQUENCE [LARGE SCALE GENOMIC DNA]</scope>
    <source>
        <strain evidence="2 3">An794</strain>
    </source>
</reference>
<evidence type="ECO:0000313" key="2">
    <source>
        <dbReference type="EMBL" id="MBM6774446.1"/>
    </source>
</evidence>
<dbReference type="EMBL" id="JACSNQ010000003">
    <property type="protein sequence ID" value="MBM6774446.1"/>
    <property type="molecule type" value="Genomic_DNA"/>
</dbReference>
<gene>
    <name evidence="2" type="ORF">H9X80_02635</name>
</gene>
<sequence length="310" mass="33624">MPRRKGGAGRPGGLDEARELVALVASLSEAGDALSAEAVAARLGVSRERAEKLVALVLTAAGAGGSRLPLVEEDEAVTMLLTRGMRGRAVRLTTRETVAVEAALERLGVREDDPLREHLEGALAPAAPSENLVRRLVSGEKDPALAALIADCARALAERRDLRFLYRRAGGGPAGPRCVTPLRLRCEDDAWYLEAYDRDRAGERTFRLDRMSEMENVSRAPEPAPTPVPQTAPTVRITFDDPRDLDLLPWHDLHVLERGEKYVVAETPSYGSSWLPRMLAACGGSAHVDDPTLAEQARAYAREQLAEARA</sequence>
<accession>A0ABS2F0D9</accession>
<dbReference type="InterPro" id="IPR026881">
    <property type="entry name" value="WYL_dom"/>
</dbReference>
<dbReference type="PANTHER" id="PTHR34580:SF3">
    <property type="entry name" value="PROTEIN PAFB"/>
    <property type="match status" value="1"/>
</dbReference>
<dbReference type="Proteomes" id="UP000712527">
    <property type="component" value="Unassembled WGS sequence"/>
</dbReference>
<dbReference type="PIRSF" id="PIRSF016838">
    <property type="entry name" value="PafC"/>
    <property type="match status" value="1"/>
</dbReference>
<dbReference type="PANTHER" id="PTHR34580">
    <property type="match status" value="1"/>
</dbReference>
<evidence type="ECO:0000313" key="3">
    <source>
        <dbReference type="Proteomes" id="UP000712527"/>
    </source>
</evidence>
<dbReference type="InterPro" id="IPR051534">
    <property type="entry name" value="CBASS_pafABC_assoc_protein"/>
</dbReference>
<dbReference type="RefSeq" id="WP_204792802.1">
    <property type="nucleotide sequence ID" value="NZ_JACSNQ010000003.1"/>
</dbReference>
<proteinExistence type="predicted"/>
<dbReference type="InterPro" id="IPR028349">
    <property type="entry name" value="PafC-like"/>
</dbReference>